<evidence type="ECO:0000313" key="5">
    <source>
        <dbReference type="Proteomes" id="UP001149954"/>
    </source>
</evidence>
<dbReference type="SUPFAM" id="SSF51735">
    <property type="entry name" value="NAD(P)-binding Rossmann-fold domains"/>
    <property type="match status" value="1"/>
</dbReference>
<keyword evidence="5" id="KW-1185">Reference proteome</keyword>
<evidence type="ECO:0000256" key="1">
    <source>
        <dbReference type="ARBA" id="ARBA00006484"/>
    </source>
</evidence>
<gene>
    <name evidence="4" type="ORF">N7463_008608</name>
</gene>
<dbReference type="Gene3D" id="3.40.50.720">
    <property type="entry name" value="NAD(P)-binding Rossmann-like Domain"/>
    <property type="match status" value="1"/>
</dbReference>
<evidence type="ECO:0000313" key="4">
    <source>
        <dbReference type="EMBL" id="KAJ5496621.1"/>
    </source>
</evidence>
<organism evidence="4 5">
    <name type="scientific">Penicillium fimorum</name>
    <dbReference type="NCBI Taxonomy" id="1882269"/>
    <lineage>
        <taxon>Eukaryota</taxon>
        <taxon>Fungi</taxon>
        <taxon>Dikarya</taxon>
        <taxon>Ascomycota</taxon>
        <taxon>Pezizomycotina</taxon>
        <taxon>Eurotiomycetes</taxon>
        <taxon>Eurotiomycetidae</taxon>
        <taxon>Eurotiales</taxon>
        <taxon>Aspergillaceae</taxon>
        <taxon>Penicillium</taxon>
    </lineage>
</organism>
<reference evidence="4" key="2">
    <citation type="journal article" date="2023" name="IMA Fungus">
        <title>Comparative genomic study of the Penicillium genus elucidates a diverse pangenome and 15 lateral gene transfer events.</title>
        <authorList>
            <person name="Petersen C."/>
            <person name="Sorensen T."/>
            <person name="Nielsen M.R."/>
            <person name="Sondergaard T.E."/>
            <person name="Sorensen J.L."/>
            <person name="Fitzpatrick D.A."/>
            <person name="Frisvad J.C."/>
            <person name="Nielsen K.L."/>
        </authorList>
    </citation>
    <scope>NUCLEOTIDE SEQUENCE</scope>
    <source>
        <strain evidence="4">IBT 29495</strain>
    </source>
</reference>
<reference evidence="4" key="1">
    <citation type="submission" date="2022-12" db="EMBL/GenBank/DDBJ databases">
        <authorList>
            <person name="Petersen C."/>
        </authorList>
    </citation>
    <scope>NUCLEOTIDE SEQUENCE</scope>
    <source>
        <strain evidence="4">IBT 29495</strain>
    </source>
</reference>
<dbReference type="InterPro" id="IPR002347">
    <property type="entry name" value="SDR_fam"/>
</dbReference>
<proteinExistence type="inferred from homology"/>
<dbReference type="OrthoDB" id="542013at2759"/>
<dbReference type="GO" id="GO:0016491">
    <property type="term" value="F:oxidoreductase activity"/>
    <property type="evidence" value="ECO:0007669"/>
    <property type="project" value="UniProtKB-KW"/>
</dbReference>
<dbReference type="InterPro" id="IPR036291">
    <property type="entry name" value="NAD(P)-bd_dom_sf"/>
</dbReference>
<keyword evidence="3" id="KW-0560">Oxidoreductase</keyword>
<accession>A0A9W9XP71</accession>
<dbReference type="EMBL" id="JAPWDS010000005">
    <property type="protein sequence ID" value="KAJ5496621.1"/>
    <property type="molecule type" value="Genomic_DNA"/>
</dbReference>
<comment type="caution">
    <text evidence="4">The sequence shown here is derived from an EMBL/GenBank/DDBJ whole genome shotgun (WGS) entry which is preliminary data.</text>
</comment>
<dbReference type="PANTHER" id="PTHR24320:SF252">
    <property type="entry name" value="DEHYDROGENASE_REDUCTASE FAMILY PROTEIN, PUTATIVE (AFU_ORTHOLOGUE AFUA_3G08550)-RELATED"/>
    <property type="match status" value="1"/>
</dbReference>
<protein>
    <submittedName>
        <fullName evidence="4">NAD(P)-binding protein</fullName>
    </submittedName>
</protein>
<comment type="similarity">
    <text evidence="1">Belongs to the short-chain dehydrogenases/reductases (SDR) family.</text>
</comment>
<keyword evidence="2" id="KW-0521">NADP</keyword>
<evidence type="ECO:0000256" key="2">
    <source>
        <dbReference type="ARBA" id="ARBA00022857"/>
    </source>
</evidence>
<dbReference type="Proteomes" id="UP001149954">
    <property type="component" value="Unassembled WGS sequence"/>
</dbReference>
<evidence type="ECO:0000256" key="3">
    <source>
        <dbReference type="ARBA" id="ARBA00023002"/>
    </source>
</evidence>
<name>A0A9W9XP71_9EURO</name>
<dbReference type="Pfam" id="PF00106">
    <property type="entry name" value="adh_short"/>
    <property type="match status" value="1"/>
</dbReference>
<sequence length="352" mass="38829">MALIIPRRLRDKVWPEPLPPLTSFEGQTVLLTGATGGLGLAAAVHFATLGGKVIMTARNLSQSDSVRDYVEQHAGIVGQGKIHIMELDMSQYSSCVSFVEQLKQSEAGRTGIDVAVLNAGVINVDFVRSPEGWEQTIQVNALSTTLLGLLLIQWMSQTSKNSILAPHLIFVTSRDHLDPNITTWPEWSSQEGLLQHFSDERNWPSGGFDPNYANSKLLLTYAVEEICKRAVGPNGTVDVIVNTVCPGLVYTDLGRSIAKMSRLMQLLVPIHTGILGKSADYGARFYVKAARTSKHEHGKYIQSLFTDEEYRSLAIPNLMTDTAMKVKALVWNEIITELKEKVPALRDLKDIS</sequence>
<dbReference type="PRINTS" id="PR00081">
    <property type="entry name" value="GDHRDH"/>
</dbReference>
<dbReference type="AlphaFoldDB" id="A0A9W9XP71"/>
<dbReference type="PANTHER" id="PTHR24320">
    <property type="entry name" value="RETINOL DEHYDROGENASE"/>
    <property type="match status" value="1"/>
</dbReference>